<gene>
    <name evidence="1" type="primary">RvY_12508-1</name>
    <name evidence="1" type="synonym">RvY_12508.1</name>
    <name evidence="1" type="ORF">RvY_12508</name>
</gene>
<sequence length="53" mass="5619">MEVVCCDGRTPSTTDPSVVEYPAPLVTKADVPCRLFVGVVPSGLLMVAARDVR</sequence>
<evidence type="ECO:0000313" key="2">
    <source>
        <dbReference type="Proteomes" id="UP000186922"/>
    </source>
</evidence>
<comment type="caution">
    <text evidence="1">The sequence shown here is derived from an EMBL/GenBank/DDBJ whole genome shotgun (WGS) entry which is preliminary data.</text>
</comment>
<evidence type="ECO:0000313" key="1">
    <source>
        <dbReference type="EMBL" id="GAV01867.1"/>
    </source>
</evidence>
<name>A0A1D1VJS3_RAMVA</name>
<accession>A0A1D1VJS3</accession>
<reference evidence="1 2" key="1">
    <citation type="journal article" date="2016" name="Nat. Commun.">
        <title>Extremotolerant tardigrade genome and improved radiotolerance of human cultured cells by tardigrade-unique protein.</title>
        <authorList>
            <person name="Hashimoto T."/>
            <person name="Horikawa D.D."/>
            <person name="Saito Y."/>
            <person name="Kuwahara H."/>
            <person name="Kozuka-Hata H."/>
            <person name="Shin-I T."/>
            <person name="Minakuchi Y."/>
            <person name="Ohishi K."/>
            <person name="Motoyama A."/>
            <person name="Aizu T."/>
            <person name="Enomoto A."/>
            <person name="Kondo K."/>
            <person name="Tanaka S."/>
            <person name="Hara Y."/>
            <person name="Koshikawa S."/>
            <person name="Sagara H."/>
            <person name="Miura T."/>
            <person name="Yokobori S."/>
            <person name="Miyagawa K."/>
            <person name="Suzuki Y."/>
            <person name="Kubo T."/>
            <person name="Oyama M."/>
            <person name="Kohara Y."/>
            <person name="Fujiyama A."/>
            <person name="Arakawa K."/>
            <person name="Katayama T."/>
            <person name="Toyoda A."/>
            <person name="Kunieda T."/>
        </authorList>
    </citation>
    <scope>NUCLEOTIDE SEQUENCE [LARGE SCALE GENOMIC DNA]</scope>
    <source>
        <strain evidence="1 2">YOKOZUNA-1</strain>
    </source>
</reference>
<protein>
    <submittedName>
        <fullName evidence="1">Uncharacterized protein</fullName>
    </submittedName>
</protein>
<dbReference type="AlphaFoldDB" id="A0A1D1VJS3"/>
<dbReference type="Proteomes" id="UP000186922">
    <property type="component" value="Unassembled WGS sequence"/>
</dbReference>
<dbReference type="EMBL" id="BDGG01000007">
    <property type="protein sequence ID" value="GAV01867.1"/>
    <property type="molecule type" value="Genomic_DNA"/>
</dbReference>
<keyword evidence="2" id="KW-1185">Reference proteome</keyword>
<proteinExistence type="predicted"/>
<organism evidence="1 2">
    <name type="scientific">Ramazzottius varieornatus</name>
    <name type="common">Water bear</name>
    <name type="synonym">Tardigrade</name>
    <dbReference type="NCBI Taxonomy" id="947166"/>
    <lineage>
        <taxon>Eukaryota</taxon>
        <taxon>Metazoa</taxon>
        <taxon>Ecdysozoa</taxon>
        <taxon>Tardigrada</taxon>
        <taxon>Eutardigrada</taxon>
        <taxon>Parachela</taxon>
        <taxon>Hypsibioidea</taxon>
        <taxon>Ramazzottiidae</taxon>
        <taxon>Ramazzottius</taxon>
    </lineage>
</organism>